<accession>A0AAJ1V7I5</accession>
<gene>
    <name evidence="1" type="ORF">HX001_00070</name>
</gene>
<comment type="caution">
    <text evidence="1">The sequence shown here is derived from an EMBL/GenBank/DDBJ whole genome shotgun (WGS) entry which is preliminary data.</text>
</comment>
<evidence type="ECO:0000313" key="1">
    <source>
        <dbReference type="EMBL" id="MDM1070880.1"/>
    </source>
</evidence>
<proteinExistence type="predicted"/>
<dbReference type="RefSeq" id="WP_286491272.1">
    <property type="nucleotide sequence ID" value="NZ_JACAGJ010000001.1"/>
</dbReference>
<organism evidence="1 2">
    <name type="scientific">Empedobacter brevis</name>
    <dbReference type="NCBI Taxonomy" id="247"/>
    <lineage>
        <taxon>Bacteria</taxon>
        <taxon>Pseudomonadati</taxon>
        <taxon>Bacteroidota</taxon>
        <taxon>Flavobacteriia</taxon>
        <taxon>Flavobacteriales</taxon>
        <taxon>Weeksellaceae</taxon>
        <taxon>Empedobacter</taxon>
    </lineage>
</organism>
<dbReference type="EMBL" id="JACAGJ010000001">
    <property type="protein sequence ID" value="MDM1070880.1"/>
    <property type="molecule type" value="Genomic_DNA"/>
</dbReference>
<reference evidence="1" key="2">
    <citation type="journal article" date="2022" name="Sci. Total Environ.">
        <title>Prevalence, transmission, and molecular epidemiology of tet(X)-positive bacteria among humans, animals, and environmental niches in China: An epidemiological, and genomic-based study.</title>
        <authorList>
            <person name="Dong N."/>
            <person name="Zeng Y."/>
            <person name="Cai C."/>
            <person name="Sun C."/>
            <person name="Lu J."/>
            <person name="Liu C."/>
            <person name="Zhou H."/>
            <person name="Sun Q."/>
            <person name="Shu L."/>
            <person name="Wang H."/>
            <person name="Wang Y."/>
            <person name="Wang S."/>
            <person name="Wu C."/>
            <person name="Chan E.W."/>
            <person name="Chen G."/>
            <person name="Shen Z."/>
            <person name="Chen S."/>
            <person name="Zhang R."/>
        </authorList>
    </citation>
    <scope>NUCLEOTIDE SEQUENCE</scope>
    <source>
        <strain evidence="1">R655-4</strain>
    </source>
</reference>
<dbReference type="Proteomes" id="UP001170959">
    <property type="component" value="Unassembled WGS sequence"/>
</dbReference>
<reference evidence="1" key="1">
    <citation type="submission" date="2020-06" db="EMBL/GenBank/DDBJ databases">
        <authorList>
            <person name="Dong N."/>
        </authorList>
    </citation>
    <scope>NUCLEOTIDE SEQUENCE</scope>
    <source>
        <strain evidence="1">R655-4</strain>
    </source>
</reference>
<name>A0AAJ1V7I5_9FLAO</name>
<sequence>MTPRKELFVTIKNQLKTIPALEIVDLYRAQFENNKLPNIFTGALIRVNRIEWECMTEQNQEGQVTLDILFYCKDGWMDQHQKSTDPNFGLTEIDVIDTITEELQFLKGEQFTELHLLSDETLEQSDEGIMSYVISFKTMIYRKFNNRYPQKRKLTITT</sequence>
<protein>
    <submittedName>
        <fullName evidence="1">Uncharacterized protein</fullName>
    </submittedName>
</protein>
<evidence type="ECO:0000313" key="2">
    <source>
        <dbReference type="Proteomes" id="UP001170959"/>
    </source>
</evidence>
<dbReference type="AlphaFoldDB" id="A0AAJ1V7I5"/>